<organism evidence="2 3">
    <name type="scientific">Paracoccus shanxieyensis</name>
    <dbReference type="NCBI Taxonomy" id="2675752"/>
    <lineage>
        <taxon>Bacteria</taxon>
        <taxon>Pseudomonadati</taxon>
        <taxon>Pseudomonadota</taxon>
        <taxon>Alphaproteobacteria</taxon>
        <taxon>Rhodobacterales</taxon>
        <taxon>Paracoccaceae</taxon>
        <taxon>Paracoccus</taxon>
    </lineage>
</organism>
<gene>
    <name evidence="2" type="ORF">GL284_06995</name>
</gene>
<evidence type="ECO:0000256" key="1">
    <source>
        <dbReference type="SAM" id="Phobius"/>
    </source>
</evidence>
<keyword evidence="1" id="KW-1133">Transmembrane helix</keyword>
<feature type="transmembrane region" description="Helical" evidence="1">
    <location>
        <begin position="226"/>
        <end position="249"/>
    </location>
</feature>
<feature type="transmembrane region" description="Helical" evidence="1">
    <location>
        <begin position="191"/>
        <end position="214"/>
    </location>
</feature>
<reference evidence="2 3" key="1">
    <citation type="submission" date="2019-11" db="EMBL/GenBank/DDBJ databases">
        <authorList>
            <person name="Dong K."/>
        </authorList>
    </citation>
    <scope>NUCLEOTIDE SEQUENCE [LARGE SCALE GENOMIC DNA]</scope>
    <source>
        <strain evidence="2 3">DK608</strain>
    </source>
</reference>
<protein>
    <submittedName>
        <fullName evidence="2">Uncharacterized protein</fullName>
    </submittedName>
</protein>
<dbReference type="AlphaFoldDB" id="A0A6L6IVU5"/>
<dbReference type="EMBL" id="WMII01000005">
    <property type="protein sequence ID" value="MTH64009.1"/>
    <property type="molecule type" value="Genomic_DNA"/>
</dbReference>
<evidence type="ECO:0000313" key="3">
    <source>
        <dbReference type="Proteomes" id="UP000478740"/>
    </source>
</evidence>
<feature type="transmembrane region" description="Helical" evidence="1">
    <location>
        <begin position="49"/>
        <end position="69"/>
    </location>
</feature>
<feature type="transmembrane region" description="Helical" evidence="1">
    <location>
        <begin position="296"/>
        <end position="318"/>
    </location>
</feature>
<accession>A0A6L6IVU5</accession>
<proteinExistence type="predicted"/>
<dbReference type="RefSeq" id="WP_155043878.1">
    <property type="nucleotide sequence ID" value="NZ_WMIH01000004.1"/>
</dbReference>
<feature type="transmembrane region" description="Helical" evidence="1">
    <location>
        <begin position="373"/>
        <end position="401"/>
    </location>
</feature>
<evidence type="ECO:0000313" key="2">
    <source>
        <dbReference type="EMBL" id="MTH64009.1"/>
    </source>
</evidence>
<dbReference type="Proteomes" id="UP000478740">
    <property type="component" value="Unassembled WGS sequence"/>
</dbReference>
<comment type="caution">
    <text evidence="2">The sequence shown here is derived from an EMBL/GenBank/DDBJ whole genome shotgun (WGS) entry which is preliminary data.</text>
</comment>
<feature type="transmembrane region" description="Helical" evidence="1">
    <location>
        <begin position="413"/>
        <end position="434"/>
    </location>
</feature>
<sequence>MTERVPAASWCLLAAVILLPVGSLGGGAWAVVAASGAVVLSAALQWRHLLPLARVLLGLGAAGAAGLLITGQWPALLAALAQGAGFAALMAVLGFLRHPVRKSRLIAQATQALLSVPPSRRYGATYAGTHLLALMFNVGIIAMISDLTAGSRARPTLVMAAMRGAATVAMWSPLGLGFAIVSGALPAFQALPFLAVSAAFTALALAVTTVWPLLPRTLPQAGAVPAIASGAMWQVVGLSAILLAAAVLLHLGLDIGFTVASIILLPLLSLGWMAVQGRLSETPTALAGLTGLRNEGTIFLSASIIGTVLSQLVGQTAFPALLTSGALPMLPILLLTMAVIPLTAAAYIPNSVFVVMVAQLLGPKPIGFEHPLALGLALSVSWTTAISVSPISAMCLMAGAACGVPSRVVAHRWNAPWAAALAGLGMLAVTALMLC</sequence>
<keyword evidence="1" id="KW-0812">Transmembrane</keyword>
<name>A0A6L6IVU5_9RHOB</name>
<feature type="transmembrane region" description="Helical" evidence="1">
    <location>
        <begin position="76"/>
        <end position="96"/>
    </location>
</feature>
<feature type="transmembrane region" description="Helical" evidence="1">
    <location>
        <begin position="255"/>
        <end position="275"/>
    </location>
</feature>
<feature type="transmembrane region" description="Helical" evidence="1">
    <location>
        <begin position="123"/>
        <end position="144"/>
    </location>
</feature>
<keyword evidence="3" id="KW-1185">Reference proteome</keyword>
<keyword evidence="1" id="KW-0472">Membrane</keyword>
<feature type="transmembrane region" description="Helical" evidence="1">
    <location>
        <begin position="330"/>
        <end position="361"/>
    </location>
</feature>
<feature type="transmembrane region" description="Helical" evidence="1">
    <location>
        <begin position="165"/>
        <end position="185"/>
    </location>
</feature>